<keyword evidence="1" id="KW-0732">Signal</keyword>
<protein>
    <recommendedName>
        <fullName evidence="2">SLH domain-containing protein</fullName>
    </recommendedName>
</protein>
<dbReference type="AlphaFoldDB" id="K2A3C1"/>
<sequence length="532" mass="62433">MNKILASIIVLSLSFISQAHADVLSDNGLDSSIYQKLNDIKWTDFEDVILKSYQKGIIKWYANNTFKPNANVSFSESLKIIILAWPKWTQVQKSIKTKDPRSIWSESDYLLSVYNNGDQTTERSFKNDDKVTRDFSVYLMLRQIGVSFEQWDLTKLNIPNQFSDVTSDSKFAPYLAFAWHAWISSWYGDWTFWGNRNITRWELTKMSYKTLIDNKEAILQKYRDLKYQLDSKGNKVSITYKKGMTYFKTAEEIKQFITQDKLVVSPDIYSKSFKETLNPTGQLGGPRDGYYTEMFFNYVDDIKKSWKVVQIPTYLMPTFIDVSSDFGWKKAVNSTVIDLGIMSKVDLSSSPEIKATVKYVEEVASKRFPDYIYFNKSDYRGDTIRVGAVWYFRWDLMKEGTYRDLQDKLDADATKETSDKLTTEFYNLMMKEWFSSKDWGLVSSPSKWNDSWSKWDLSIVYLPAQAESNLSKWRVVEKGDYLYQIKVKPSSLMWYWNWTIDKSKLEINPSIYWNVAGVSQPIFQYILWRGEF</sequence>
<evidence type="ECO:0000256" key="1">
    <source>
        <dbReference type="SAM" id="SignalP"/>
    </source>
</evidence>
<gene>
    <name evidence="3" type="ORF">ACD_71C00113G0006</name>
</gene>
<dbReference type="InterPro" id="IPR001119">
    <property type="entry name" value="SLH_dom"/>
</dbReference>
<evidence type="ECO:0000259" key="2">
    <source>
        <dbReference type="PROSITE" id="PS51272"/>
    </source>
</evidence>
<feature type="chain" id="PRO_5017240931" description="SLH domain-containing protein" evidence="1">
    <location>
        <begin position="22"/>
        <end position="532"/>
    </location>
</feature>
<accession>K2A3C1</accession>
<organism evidence="3">
    <name type="scientific">uncultured bacterium</name>
    <name type="common">gcode 4</name>
    <dbReference type="NCBI Taxonomy" id="1234023"/>
    <lineage>
        <taxon>Bacteria</taxon>
        <taxon>environmental samples</taxon>
    </lineage>
</organism>
<feature type="domain" description="SLH" evidence="2">
    <location>
        <begin position="158"/>
        <end position="221"/>
    </location>
</feature>
<evidence type="ECO:0000313" key="3">
    <source>
        <dbReference type="EMBL" id="EKD44524.1"/>
    </source>
</evidence>
<feature type="signal peptide" evidence="1">
    <location>
        <begin position="1"/>
        <end position="21"/>
    </location>
</feature>
<dbReference type="Pfam" id="PF00395">
    <property type="entry name" value="SLH"/>
    <property type="match status" value="1"/>
</dbReference>
<comment type="caution">
    <text evidence="3">The sequence shown here is derived from an EMBL/GenBank/DDBJ whole genome shotgun (WGS) entry which is preliminary data.</text>
</comment>
<dbReference type="PROSITE" id="PS51272">
    <property type="entry name" value="SLH"/>
    <property type="match status" value="1"/>
</dbReference>
<reference evidence="3" key="1">
    <citation type="journal article" date="2012" name="Science">
        <title>Fermentation, hydrogen, and sulfur metabolism in multiple uncultivated bacterial phyla.</title>
        <authorList>
            <person name="Wrighton K.C."/>
            <person name="Thomas B.C."/>
            <person name="Sharon I."/>
            <person name="Miller C.S."/>
            <person name="Castelle C.J."/>
            <person name="VerBerkmoes N.C."/>
            <person name="Wilkins M.J."/>
            <person name="Hettich R.L."/>
            <person name="Lipton M.S."/>
            <person name="Williams K.H."/>
            <person name="Long P.E."/>
            <person name="Banfield J.F."/>
        </authorList>
    </citation>
    <scope>NUCLEOTIDE SEQUENCE [LARGE SCALE GENOMIC DNA]</scope>
</reference>
<dbReference type="EMBL" id="AMFJ01028844">
    <property type="protein sequence ID" value="EKD44524.1"/>
    <property type="molecule type" value="Genomic_DNA"/>
</dbReference>
<name>K2A3C1_9BACT</name>
<proteinExistence type="predicted"/>